<feature type="domain" description="GPI ethanolamine phosphate transferase 2 C-terminal" evidence="13">
    <location>
        <begin position="399"/>
        <end position="813"/>
    </location>
</feature>
<evidence type="ECO:0000256" key="4">
    <source>
        <dbReference type="ARBA" id="ARBA00020830"/>
    </source>
</evidence>
<dbReference type="EMBL" id="ALIE01000112">
    <property type="protein sequence ID" value="EJS43165.1"/>
    <property type="molecule type" value="Genomic_DNA"/>
</dbReference>
<dbReference type="OrthoDB" id="272139at2759"/>
<evidence type="ECO:0000256" key="7">
    <source>
        <dbReference type="ARBA" id="ARBA00022692"/>
    </source>
</evidence>
<reference evidence="14 15" key="1">
    <citation type="journal article" date="2013" name="BMC Genomics">
        <title>High quality de novo sequencing and assembly of the Saccharomyces arboricolus genome.</title>
        <authorList>
            <person name="Liti G."/>
            <person name="Nguyen Ba A.N."/>
            <person name="Blythe M."/>
            <person name="Mueller C.A."/>
            <person name="Bergstroem A."/>
            <person name="Cubillos F.A."/>
            <person name="Dafhnis-Calas F."/>
            <person name="Khoshraftar S."/>
            <person name="Malla S."/>
            <person name="Mehta N."/>
            <person name="Siow C.C."/>
            <person name="Warringer J."/>
            <person name="Moses A.M."/>
            <person name="Louis E.J."/>
            <person name="Nieduszynski C.A."/>
        </authorList>
    </citation>
    <scope>NUCLEOTIDE SEQUENCE [LARGE SCALE GENOMIC DNA]</scope>
    <source>
        <strain evidence="15">H-6 / AS 2.3317 / CBS 10644</strain>
    </source>
</reference>
<evidence type="ECO:0000259" key="13">
    <source>
        <dbReference type="Pfam" id="PF19316"/>
    </source>
</evidence>
<evidence type="ECO:0000256" key="12">
    <source>
        <dbReference type="RuleBase" id="RU367106"/>
    </source>
</evidence>
<dbReference type="Proteomes" id="UP000006968">
    <property type="component" value="Chromosome X"/>
</dbReference>
<evidence type="ECO:0000256" key="11">
    <source>
        <dbReference type="ARBA" id="ARBA00023180"/>
    </source>
</evidence>
<comment type="similarity">
    <text evidence="3 12">Belongs to the PIGG/PIGN/PIGO family. PIGG subfamily.</text>
</comment>
<feature type="transmembrane region" description="Helical" evidence="12">
    <location>
        <begin position="723"/>
        <end position="750"/>
    </location>
</feature>
<dbReference type="Pfam" id="PF19316">
    <property type="entry name" value="PIGO_PIGG"/>
    <property type="match status" value="1"/>
</dbReference>
<keyword evidence="11" id="KW-0325">Glycoprotein</keyword>
<evidence type="ECO:0000313" key="15">
    <source>
        <dbReference type="Proteomes" id="UP000006968"/>
    </source>
</evidence>
<feature type="transmembrane region" description="Helical" evidence="12">
    <location>
        <begin position="7"/>
        <end position="25"/>
    </location>
</feature>
<dbReference type="GO" id="GO:0006506">
    <property type="term" value="P:GPI anchor biosynthetic process"/>
    <property type="evidence" value="ECO:0007669"/>
    <property type="project" value="UniProtKB-UniPathway"/>
</dbReference>
<dbReference type="SUPFAM" id="SSF53649">
    <property type="entry name" value="Alkaline phosphatase-like"/>
    <property type="match status" value="1"/>
</dbReference>
<comment type="subcellular location">
    <subcellularLocation>
        <location evidence="1 12">Endoplasmic reticulum membrane</location>
        <topology evidence="1 12">Multi-pass membrane protein</topology>
    </subcellularLocation>
</comment>
<dbReference type="InterPro" id="IPR039527">
    <property type="entry name" value="PIGG/GPI7"/>
</dbReference>
<dbReference type="GO" id="GO:0005789">
    <property type="term" value="C:endoplasmic reticulum membrane"/>
    <property type="evidence" value="ECO:0007669"/>
    <property type="project" value="UniProtKB-SubCell"/>
</dbReference>
<dbReference type="CDD" id="cd16024">
    <property type="entry name" value="GPI_EPT_2"/>
    <property type="match status" value="1"/>
</dbReference>
<dbReference type="InterPro" id="IPR045687">
    <property type="entry name" value="PIGG/GPI7_C"/>
</dbReference>
<evidence type="ECO:0000256" key="3">
    <source>
        <dbReference type="ARBA" id="ARBA00005315"/>
    </source>
</evidence>
<dbReference type="AlphaFoldDB" id="J8PM44"/>
<keyword evidence="6 12" id="KW-0808">Transferase</keyword>
<dbReference type="HOGENOM" id="CLU_004770_0_0_1"/>
<dbReference type="InterPro" id="IPR037674">
    <property type="entry name" value="PIG-G_N"/>
</dbReference>
<evidence type="ECO:0000256" key="5">
    <source>
        <dbReference type="ARBA" id="ARBA00022502"/>
    </source>
</evidence>
<feature type="transmembrane region" description="Helical" evidence="12">
    <location>
        <begin position="599"/>
        <end position="620"/>
    </location>
</feature>
<feature type="transmembrane region" description="Helical" evidence="12">
    <location>
        <begin position="549"/>
        <end position="567"/>
    </location>
</feature>
<dbReference type="Pfam" id="PF01663">
    <property type="entry name" value="Phosphodiest"/>
    <property type="match status" value="1"/>
</dbReference>
<evidence type="ECO:0000313" key="14">
    <source>
        <dbReference type="EMBL" id="EJS43165.1"/>
    </source>
</evidence>
<evidence type="ECO:0000256" key="9">
    <source>
        <dbReference type="ARBA" id="ARBA00022989"/>
    </source>
</evidence>
<keyword evidence="8 12" id="KW-0256">Endoplasmic reticulum</keyword>
<comment type="function">
    <text evidence="12">Ethanolamine phosphate transferase involved in glycosylphosphatidylinositol-anchor biosynthesis. Transfers ethanolamine phosphate to the GPI second mannose.</text>
</comment>
<keyword evidence="10 12" id="KW-0472">Membrane</keyword>
<dbReference type="PANTHER" id="PTHR23072:SF0">
    <property type="entry name" value="GPI ETHANOLAMINE PHOSPHATE TRANSFERASE 2"/>
    <property type="match status" value="1"/>
</dbReference>
<evidence type="ECO:0000256" key="2">
    <source>
        <dbReference type="ARBA" id="ARBA00004687"/>
    </source>
</evidence>
<comment type="caution">
    <text evidence="14">The sequence shown here is derived from an EMBL/GenBank/DDBJ whole genome shotgun (WGS) entry which is preliminary data.</text>
</comment>
<dbReference type="Gene3D" id="3.40.720.10">
    <property type="entry name" value="Alkaline Phosphatase, subunit A"/>
    <property type="match status" value="1"/>
</dbReference>
<organism evidence="14 15">
    <name type="scientific">Saccharomyces arboricola (strain H-6 / AS 2.3317 / CBS 10644)</name>
    <name type="common">Yeast</name>
    <dbReference type="NCBI Taxonomy" id="1160507"/>
    <lineage>
        <taxon>Eukaryota</taxon>
        <taxon>Fungi</taxon>
        <taxon>Dikarya</taxon>
        <taxon>Ascomycota</taxon>
        <taxon>Saccharomycotina</taxon>
        <taxon>Saccharomycetes</taxon>
        <taxon>Saccharomycetales</taxon>
        <taxon>Saccharomycetaceae</taxon>
        <taxon>Saccharomyces</taxon>
    </lineage>
</organism>
<feature type="transmembrane region" description="Helical" evidence="12">
    <location>
        <begin position="404"/>
        <end position="426"/>
    </location>
</feature>
<dbReference type="GO" id="GO:0051267">
    <property type="term" value="F:CP2 mannose-ethanolamine phosphotransferase activity"/>
    <property type="evidence" value="ECO:0007669"/>
    <property type="project" value="TreeGrafter"/>
</dbReference>
<keyword evidence="15" id="KW-1185">Reference proteome</keyword>
<proteinExistence type="inferred from homology"/>
<keyword evidence="9 12" id="KW-1133">Transmembrane helix</keyword>
<feature type="transmembrane region" description="Helical" evidence="12">
    <location>
        <begin position="438"/>
        <end position="460"/>
    </location>
</feature>
<feature type="transmembrane region" description="Helical" evidence="12">
    <location>
        <begin position="771"/>
        <end position="795"/>
    </location>
</feature>
<comment type="pathway">
    <text evidence="2 12">Glycolipid biosynthesis; glycosylphosphatidylinositol-anchor biosynthesis.</text>
</comment>
<keyword evidence="5 12" id="KW-0337">GPI-anchor biosynthesis</keyword>
<sequence length="830" mass="95138">MNLKQFTCLSCVQLFAILVFIFAFFPRKIVLPGISHRDPDEDRDLQHNRPFQKLVFVIIDALRSDFLFDAQISHFDNVHQWLNTGEAWGYTSFANPPTVTLPRLKSITTGSTPSFIDLLLNVAQDVDSNDLSEHDSWLQQFIQHNNTIRFMGDDTWLKLFPHEWFDFTDPTHSFFVSDFTQVDNNVTRNLPGKLFQEWTQWDVAILHYLGLDHIGHKDGPHSKFMATKHQEMDRILKSIYDQVLEHDIDDDTLICVLGDHGMNELGNHGGSSAGETSAGLLFLSPKLSQFAKPGSQAKYTLPINGTLDRDFQYLDTVQQIDIVPTISALFGLPIPMNSVGIIIPDFLQLLPEKLLSIKENFMHLWKLSDHHDDVTFVDFSIEDIYKKMYDIQETLTKSATNYNYPLLGLAFVSFLIITIIAIYQFQRYSGPSFCQLQISSLSVLLVSAILGVSTFASSFIEEEHQLWWWIVTASSAVPLFVFQLDASVISRWFIMLVCVRLIKFWNNSGQKFIYSNVMSNLLNQNPFWKWSLNSLTLLALIMASARSQLLHFIVTTILVALCFAYKISWEIVNGNQAEVPPFMQDLLIKIDFVPTESSLIILARVFFQAWAIVVISRLLLTKLKILDKRYLIKDVKLYITILLVLQTSSQNIGQFLIFQILQSQIYYFFQRLPTSSSLSSSKIYLSNLVSLILQNFTFFQFGGTNSISTIDLGNAYHGVSSDYNIYVVGTLMSVANFAPAIYWSMLPWSINYNSIPPHTKIQTFIRSKLTAFTYHCIFGACLMMACIFLRFHLFIWSVFSPKLCYFFGWNFVMGFLNGWLPELAVLFILD</sequence>
<gene>
    <name evidence="14" type="ORF">SU7_1780</name>
</gene>
<dbReference type="InterPro" id="IPR017850">
    <property type="entry name" value="Alkaline_phosphatase_core_sf"/>
</dbReference>
<evidence type="ECO:0000256" key="10">
    <source>
        <dbReference type="ARBA" id="ARBA00023136"/>
    </source>
</evidence>
<feature type="transmembrane region" description="Helical" evidence="12">
    <location>
        <begin position="807"/>
        <end position="829"/>
    </location>
</feature>
<protein>
    <recommendedName>
        <fullName evidence="4 12">GPI ethanolamine phosphate transferase 2</fullName>
    </recommendedName>
</protein>
<dbReference type="InterPro" id="IPR002591">
    <property type="entry name" value="Phosphodiest/P_Trfase"/>
</dbReference>
<dbReference type="UniPathway" id="UPA00196"/>
<keyword evidence="7 12" id="KW-0812">Transmembrane</keyword>
<dbReference type="PANTHER" id="PTHR23072">
    <property type="entry name" value="PHOSPHATIDYLINOSITOL GLYCAN-RELATED"/>
    <property type="match status" value="1"/>
</dbReference>
<dbReference type="FunFam" id="3.40.720.10:FF:000045">
    <property type="entry name" value="GPI ethanolamine phosphate transferase 2"/>
    <property type="match status" value="1"/>
</dbReference>
<name>J8PM44_SACAR</name>
<evidence type="ECO:0000256" key="1">
    <source>
        <dbReference type="ARBA" id="ARBA00004477"/>
    </source>
</evidence>
<evidence type="ECO:0000256" key="6">
    <source>
        <dbReference type="ARBA" id="ARBA00022679"/>
    </source>
</evidence>
<feature type="transmembrane region" description="Helical" evidence="12">
    <location>
        <begin position="489"/>
        <end position="506"/>
    </location>
</feature>
<accession>J8PM44</accession>
<evidence type="ECO:0000256" key="8">
    <source>
        <dbReference type="ARBA" id="ARBA00022824"/>
    </source>
</evidence>